<dbReference type="AlphaFoldDB" id="A0A418W6T2"/>
<dbReference type="OrthoDB" id="9808944at2"/>
<comment type="caution">
    <text evidence="1">The sequence shown here is derived from an EMBL/GenBank/DDBJ whole genome shotgun (WGS) entry which is preliminary data.</text>
</comment>
<dbReference type="RefSeq" id="WP_119764763.1">
    <property type="nucleotide sequence ID" value="NZ_QYUM01000004.1"/>
</dbReference>
<sequence>MSLNAYRRAQSIAETPRATEYRLMSQITGEMIDARDAGLAGAALMPALHRNREVWSAFSALCGTPGNALPDELRARIISLALWVERYTSEVITGRDSIEDLILINRAIIDGLARENIAN</sequence>
<keyword evidence="2" id="KW-1185">Reference proteome</keyword>
<name>A0A418W6T2_9SPHN</name>
<dbReference type="GO" id="GO:0044781">
    <property type="term" value="P:bacterial-type flagellum organization"/>
    <property type="evidence" value="ECO:0007669"/>
    <property type="project" value="InterPro"/>
</dbReference>
<dbReference type="InterPro" id="IPR010845">
    <property type="entry name" value="FlaF"/>
</dbReference>
<accession>A0A418W6T2</accession>
<dbReference type="Proteomes" id="UP000286100">
    <property type="component" value="Unassembled WGS sequence"/>
</dbReference>
<keyword evidence="1" id="KW-0282">Flagellum</keyword>
<proteinExistence type="predicted"/>
<protein>
    <submittedName>
        <fullName evidence="1">Flagellar biosynthesis regulatory protein FlaF</fullName>
    </submittedName>
</protein>
<reference evidence="1 2" key="1">
    <citation type="submission" date="2018-09" db="EMBL/GenBank/DDBJ databases">
        <authorList>
            <person name="Zhu H."/>
        </authorList>
    </citation>
    <scope>NUCLEOTIDE SEQUENCE [LARGE SCALE GENOMIC DNA]</scope>
    <source>
        <strain evidence="1 2">K2R01-6</strain>
    </source>
</reference>
<evidence type="ECO:0000313" key="1">
    <source>
        <dbReference type="EMBL" id="RJF85730.1"/>
    </source>
</evidence>
<dbReference type="Pfam" id="PF07309">
    <property type="entry name" value="FlaF"/>
    <property type="match status" value="1"/>
</dbReference>
<keyword evidence="1" id="KW-0969">Cilium</keyword>
<keyword evidence="1" id="KW-0966">Cell projection</keyword>
<organism evidence="1 2">
    <name type="scientific">Sphingomonas cavernae</name>
    <dbReference type="NCBI Taxonomy" id="2320861"/>
    <lineage>
        <taxon>Bacteria</taxon>
        <taxon>Pseudomonadati</taxon>
        <taxon>Pseudomonadota</taxon>
        <taxon>Alphaproteobacteria</taxon>
        <taxon>Sphingomonadales</taxon>
        <taxon>Sphingomonadaceae</taxon>
        <taxon>Sphingomonas</taxon>
    </lineage>
</organism>
<gene>
    <name evidence="1" type="primary">flaF</name>
    <name evidence="1" type="ORF">D3876_17735</name>
</gene>
<evidence type="ECO:0000313" key="2">
    <source>
        <dbReference type="Proteomes" id="UP000286100"/>
    </source>
</evidence>
<dbReference type="EMBL" id="QYUM01000004">
    <property type="protein sequence ID" value="RJF85730.1"/>
    <property type="molecule type" value="Genomic_DNA"/>
</dbReference>
<dbReference type="NCBIfam" id="NF009435">
    <property type="entry name" value="PRK12794.1"/>
    <property type="match status" value="1"/>
</dbReference>